<dbReference type="Proteomes" id="UP000016570">
    <property type="component" value="Unassembled WGS sequence"/>
</dbReference>
<protein>
    <recommendedName>
        <fullName evidence="4">YbhB/YbcL family Raf kinase inhibitor-like protein</fullName>
    </recommendedName>
</protein>
<dbReference type="STRING" id="1219065.VPR01S_12_01080"/>
<proteinExistence type="predicted"/>
<dbReference type="InterPro" id="IPR005247">
    <property type="entry name" value="YbhB_YbcL/LppC-like"/>
</dbReference>
<dbReference type="NCBIfam" id="TIGR00481">
    <property type="entry name" value="YbhB/YbcL family Raf kinase inhibitor-like protein"/>
    <property type="match status" value="1"/>
</dbReference>
<sequence length="177" mass="18858">MKPTLLALIAASSLTSLPTFALQLHSQDIQEGQPMRAEFEFQGFGCAGKNHSPQLSWSGAPKGTKSFAVTAYDPDAPTGSGWWHWSAVDIPAKVTVLAKGADLGKLGAVELRNDYGHPGFGGVCPPQGHGMHRYQFTVWALPVETLDLPESASPALAGYMLNSMALDQATLTATYSR</sequence>
<dbReference type="eggNOG" id="COG1881">
    <property type="taxonomic scope" value="Bacteria"/>
</dbReference>
<feature type="chain" id="PRO_5004640253" description="YbhB/YbcL family Raf kinase inhibitor-like protein" evidence="1">
    <location>
        <begin position="22"/>
        <end position="177"/>
    </location>
</feature>
<feature type="signal peptide" evidence="1">
    <location>
        <begin position="1"/>
        <end position="21"/>
    </location>
</feature>
<name>U3BF14_VIBPR</name>
<dbReference type="PANTHER" id="PTHR30289">
    <property type="entry name" value="UNCHARACTERIZED PROTEIN YBCL-RELATED"/>
    <property type="match status" value="1"/>
</dbReference>
<dbReference type="RefSeq" id="WP_021706270.1">
    <property type="nucleotide sequence ID" value="NZ_BATJ01000012.1"/>
</dbReference>
<keyword evidence="1" id="KW-0732">Signal</keyword>
<evidence type="ECO:0000313" key="2">
    <source>
        <dbReference type="EMBL" id="GAD68299.1"/>
    </source>
</evidence>
<dbReference type="EMBL" id="BATJ01000012">
    <property type="protein sequence ID" value="GAD68299.1"/>
    <property type="molecule type" value="Genomic_DNA"/>
</dbReference>
<dbReference type="CDD" id="cd00865">
    <property type="entry name" value="PEBP_bact_arch"/>
    <property type="match status" value="1"/>
</dbReference>
<dbReference type="Gene3D" id="3.90.280.10">
    <property type="entry name" value="PEBP-like"/>
    <property type="match status" value="1"/>
</dbReference>
<accession>U3BF14</accession>
<evidence type="ECO:0000256" key="1">
    <source>
        <dbReference type="SAM" id="SignalP"/>
    </source>
</evidence>
<dbReference type="PANTHER" id="PTHR30289:SF1">
    <property type="entry name" value="PEBP (PHOSPHATIDYLETHANOLAMINE-BINDING PROTEIN) FAMILY PROTEIN"/>
    <property type="match status" value="1"/>
</dbReference>
<reference evidence="2 3" key="1">
    <citation type="submission" date="2013-09" db="EMBL/GenBank/DDBJ databases">
        <title>Whole genome shotgun sequence of Vibrio proteolyticus NBRC 13287.</title>
        <authorList>
            <person name="Isaki S."/>
            <person name="Hosoyama A."/>
            <person name="Numata M."/>
            <person name="Hashimoto M."/>
            <person name="Hosoyama Y."/>
            <person name="Tsuchikane K."/>
            <person name="Noguchi M."/>
            <person name="Hirakata S."/>
            <person name="Ichikawa N."/>
            <person name="Ohji S."/>
            <person name="Yamazoe A."/>
            <person name="Fujita N."/>
        </authorList>
    </citation>
    <scope>NUCLEOTIDE SEQUENCE [LARGE SCALE GENOMIC DNA]</scope>
    <source>
        <strain evidence="2 3">NBRC 13287</strain>
    </source>
</reference>
<comment type="caution">
    <text evidence="2">The sequence shown here is derived from an EMBL/GenBank/DDBJ whole genome shotgun (WGS) entry which is preliminary data.</text>
</comment>
<organism evidence="2 3">
    <name type="scientific">Vibrio proteolyticus NBRC 13287</name>
    <dbReference type="NCBI Taxonomy" id="1219065"/>
    <lineage>
        <taxon>Bacteria</taxon>
        <taxon>Pseudomonadati</taxon>
        <taxon>Pseudomonadota</taxon>
        <taxon>Gammaproteobacteria</taxon>
        <taxon>Vibrionales</taxon>
        <taxon>Vibrionaceae</taxon>
        <taxon>Vibrio</taxon>
    </lineage>
</organism>
<dbReference type="SUPFAM" id="SSF49777">
    <property type="entry name" value="PEBP-like"/>
    <property type="match status" value="1"/>
</dbReference>
<dbReference type="InterPro" id="IPR008914">
    <property type="entry name" value="PEBP"/>
</dbReference>
<keyword evidence="3" id="KW-1185">Reference proteome</keyword>
<evidence type="ECO:0008006" key="4">
    <source>
        <dbReference type="Google" id="ProtNLM"/>
    </source>
</evidence>
<dbReference type="AlphaFoldDB" id="U3BF14"/>
<gene>
    <name evidence="2" type="ORF">VPR01S_12_01080</name>
</gene>
<dbReference type="Pfam" id="PF01161">
    <property type="entry name" value="PBP"/>
    <property type="match status" value="1"/>
</dbReference>
<dbReference type="InterPro" id="IPR036610">
    <property type="entry name" value="PEBP-like_sf"/>
</dbReference>
<evidence type="ECO:0000313" key="3">
    <source>
        <dbReference type="Proteomes" id="UP000016570"/>
    </source>
</evidence>